<dbReference type="EMBL" id="ACJN02000003">
    <property type="protein sequence ID" value="EFI33402.1"/>
    <property type="molecule type" value="Genomic_DNA"/>
</dbReference>
<protein>
    <submittedName>
        <fullName evidence="1">Transcriptional regulator, CopG family</fullName>
    </submittedName>
</protein>
<proteinExistence type="predicted"/>
<dbReference type="Proteomes" id="UP000005496">
    <property type="component" value="Unassembled WGS sequence"/>
</dbReference>
<evidence type="ECO:0000313" key="1">
    <source>
        <dbReference type="EMBL" id="EFI33402.1"/>
    </source>
</evidence>
<keyword evidence="2" id="KW-1185">Reference proteome</keyword>
<dbReference type="GO" id="GO:0006355">
    <property type="term" value="P:regulation of DNA-templated transcription"/>
    <property type="evidence" value="ECO:0007669"/>
    <property type="project" value="InterPro"/>
</dbReference>
<comment type="caution">
    <text evidence="1">The sequence shown here is derived from an EMBL/GenBank/DDBJ whole genome shotgun (WGS) entry which is preliminary data.</text>
</comment>
<dbReference type="RefSeq" id="WP_008870759.1">
    <property type="nucleotide sequence ID" value="NZ_ACJN02000003.1"/>
</dbReference>
<dbReference type="InterPro" id="IPR010985">
    <property type="entry name" value="Ribbon_hlx_hlx"/>
</dbReference>
<dbReference type="Gene3D" id="1.10.1220.10">
    <property type="entry name" value="Met repressor-like"/>
    <property type="match status" value="1"/>
</dbReference>
<name>D6SRT6_9BACT</name>
<dbReference type="AlphaFoldDB" id="D6SRT6"/>
<evidence type="ECO:0000313" key="2">
    <source>
        <dbReference type="Proteomes" id="UP000005496"/>
    </source>
</evidence>
<sequence length="76" mass="8555">MKVKTSITLSKDIVEKIDSLSESYGNRSTLIEKAVRDLIAAREKLDRDQSDLEIINKQADTLNSEAIDVLSYQVDL</sequence>
<dbReference type="OrthoDB" id="3078752at2"/>
<dbReference type="CDD" id="cd22231">
    <property type="entry name" value="RHH_NikR_HicB-like"/>
    <property type="match status" value="1"/>
</dbReference>
<organism evidence="1 2">
    <name type="scientific">Desulfonatronospira thiodismutans ASO3-1</name>
    <dbReference type="NCBI Taxonomy" id="555779"/>
    <lineage>
        <taxon>Bacteria</taxon>
        <taxon>Pseudomonadati</taxon>
        <taxon>Thermodesulfobacteriota</taxon>
        <taxon>Desulfovibrionia</taxon>
        <taxon>Desulfovibrionales</taxon>
        <taxon>Desulfonatronovibrionaceae</taxon>
        <taxon>Desulfonatronospira</taxon>
    </lineage>
</organism>
<accession>D6SRT6</accession>
<reference evidence="1" key="1">
    <citation type="submission" date="2010-05" db="EMBL/GenBank/DDBJ databases">
        <title>The draft genome of Desulfonatronospira thiodismutans ASO3-1.</title>
        <authorList>
            <consortium name="US DOE Joint Genome Institute (JGI-PGF)"/>
            <person name="Lucas S."/>
            <person name="Copeland A."/>
            <person name="Lapidus A."/>
            <person name="Cheng J.-F."/>
            <person name="Bruce D."/>
            <person name="Goodwin L."/>
            <person name="Pitluck S."/>
            <person name="Chertkov O."/>
            <person name="Brettin T."/>
            <person name="Detter J.C."/>
            <person name="Han C."/>
            <person name="Land M.L."/>
            <person name="Hauser L."/>
            <person name="Kyrpides N."/>
            <person name="Mikhailova N."/>
            <person name="Muyzer G."/>
            <person name="Woyke T."/>
        </authorList>
    </citation>
    <scope>NUCLEOTIDE SEQUENCE [LARGE SCALE GENOMIC DNA]</scope>
    <source>
        <strain evidence="1">ASO3-1</strain>
    </source>
</reference>
<gene>
    <name evidence="1" type="ORF">Dthio_PD0733</name>
</gene>
<dbReference type="SUPFAM" id="SSF47598">
    <property type="entry name" value="Ribbon-helix-helix"/>
    <property type="match status" value="1"/>
</dbReference>
<dbReference type="InterPro" id="IPR013321">
    <property type="entry name" value="Arc_rbn_hlx_hlx"/>
</dbReference>